<organism evidence="1 2">
    <name type="scientific">Arthrobacter methylotrophus</name>
    <dbReference type="NCBI Taxonomy" id="121291"/>
    <lineage>
        <taxon>Bacteria</taxon>
        <taxon>Bacillati</taxon>
        <taxon>Actinomycetota</taxon>
        <taxon>Actinomycetes</taxon>
        <taxon>Micrococcales</taxon>
        <taxon>Micrococcaceae</taxon>
        <taxon>Arthrobacter</taxon>
    </lineage>
</organism>
<reference evidence="1 2" key="1">
    <citation type="submission" date="2024-09" db="EMBL/GenBank/DDBJ databases">
        <authorList>
            <person name="Sun Q."/>
            <person name="Mori K."/>
        </authorList>
    </citation>
    <scope>NUCLEOTIDE SEQUENCE [LARGE SCALE GENOMIC DNA]</scope>
    <source>
        <strain evidence="1 2">JCM 13519</strain>
    </source>
</reference>
<dbReference type="EMBL" id="JBHMBH010000019">
    <property type="protein sequence ID" value="MFB9714073.1"/>
    <property type="molecule type" value="Genomic_DNA"/>
</dbReference>
<sequence>MTGNGPAAPHTTLPCAVCLTPQERMDGHADVPYGANIFTSTGHYGSTVYDTFGGEHLELLICTPCMKRMQANSVIHRIFRATEQFPEQTYVWGSAEDPADDNNWNRLRLRNEFAMEDYLEDTAGMTHEWAGRIFHACSEASLAGKAFDPATIPAQGTANA</sequence>
<name>A0ABV5UNJ3_9MICC</name>
<comment type="caution">
    <text evidence="1">The sequence shown here is derived from an EMBL/GenBank/DDBJ whole genome shotgun (WGS) entry which is preliminary data.</text>
</comment>
<gene>
    <name evidence="1" type="ORF">ACFFPI_07870</name>
</gene>
<proteinExistence type="predicted"/>
<keyword evidence="2" id="KW-1185">Reference proteome</keyword>
<accession>A0ABV5UNJ3</accession>
<protein>
    <submittedName>
        <fullName evidence="1">Uncharacterized protein</fullName>
    </submittedName>
</protein>
<dbReference type="Proteomes" id="UP001589536">
    <property type="component" value="Unassembled WGS sequence"/>
</dbReference>
<evidence type="ECO:0000313" key="1">
    <source>
        <dbReference type="EMBL" id="MFB9714073.1"/>
    </source>
</evidence>
<dbReference type="RefSeq" id="WP_345043139.1">
    <property type="nucleotide sequence ID" value="NZ_BAABED010000001.1"/>
</dbReference>
<evidence type="ECO:0000313" key="2">
    <source>
        <dbReference type="Proteomes" id="UP001589536"/>
    </source>
</evidence>